<dbReference type="EMBL" id="AFAR01000150">
    <property type="protein sequence ID" value="EGF27318.1"/>
    <property type="molecule type" value="Genomic_DNA"/>
</dbReference>
<sequence>MMDDFNGRLAIVKSELRQKNKLESMLRSAQASFAMARRKRDKLKKLLAKEQSDVDAMEGLSITGLFRAMLGDKEQRLQKERQELVAAKLKHDQAADTAKDLSDDVKRLKEALVKRENANAEYELLLNEKADHLAANKSDATGKLVELTHQIADLTADQKELDDAAEAGHLALKAVEEIQGTLASAANWGVFDMMGGGMLATMAKHSRIDAAKKQARIAQRKLIQFEEELADTSELLRVSLKIDGFSTFADYFFDGLIADWIVQSKIQRAKAECSKTISSVKTAIRQCENRRKSVRSEIEMLTERKQELIERA</sequence>
<feature type="coiled-coil region" evidence="1">
    <location>
        <begin position="284"/>
        <end position="311"/>
    </location>
</feature>
<keyword evidence="1" id="KW-0175">Coiled coil</keyword>
<feature type="coiled-coil region" evidence="1">
    <location>
        <begin position="70"/>
        <end position="164"/>
    </location>
</feature>
<dbReference type="RefSeq" id="WP_007326655.1">
    <property type="nucleotide sequence ID" value="NZ_AFAR01000150.1"/>
</dbReference>
<gene>
    <name evidence="2" type="ORF">RBWH47_05849</name>
</gene>
<dbReference type="AlphaFoldDB" id="F2ASP4"/>
<comment type="caution">
    <text evidence="2">The sequence shown here is derived from an EMBL/GenBank/DDBJ whole genome shotgun (WGS) entry which is preliminary data.</text>
</comment>
<reference evidence="2 3" key="1">
    <citation type="journal article" date="2013" name="Mar. Genomics">
        <title>Expression of sulfatases in Rhodopirellula baltica and the diversity of sulfatases in the genus Rhodopirellula.</title>
        <authorList>
            <person name="Wegner C.E."/>
            <person name="Richter-Heitmann T."/>
            <person name="Klindworth A."/>
            <person name="Klockow C."/>
            <person name="Richter M."/>
            <person name="Achstetter T."/>
            <person name="Glockner F.O."/>
            <person name="Harder J."/>
        </authorList>
    </citation>
    <scope>NUCLEOTIDE SEQUENCE [LARGE SCALE GENOMIC DNA]</scope>
    <source>
        <strain evidence="2 3">WH47</strain>
    </source>
</reference>
<organism evidence="2 3">
    <name type="scientific">Rhodopirellula baltica WH47</name>
    <dbReference type="NCBI Taxonomy" id="991778"/>
    <lineage>
        <taxon>Bacteria</taxon>
        <taxon>Pseudomonadati</taxon>
        <taxon>Planctomycetota</taxon>
        <taxon>Planctomycetia</taxon>
        <taxon>Pirellulales</taxon>
        <taxon>Pirellulaceae</taxon>
        <taxon>Rhodopirellula</taxon>
    </lineage>
</organism>
<protein>
    <submittedName>
        <fullName evidence="2">Uncharacterized protein</fullName>
    </submittedName>
</protein>
<evidence type="ECO:0000313" key="3">
    <source>
        <dbReference type="Proteomes" id="UP000006222"/>
    </source>
</evidence>
<feature type="coiled-coil region" evidence="1">
    <location>
        <begin position="208"/>
        <end position="235"/>
    </location>
</feature>
<accession>F2ASP4</accession>
<name>F2ASP4_RHOBT</name>
<proteinExistence type="predicted"/>
<evidence type="ECO:0000256" key="1">
    <source>
        <dbReference type="SAM" id="Coils"/>
    </source>
</evidence>
<dbReference type="PATRIC" id="fig|991778.3.peg.2910"/>
<evidence type="ECO:0000313" key="2">
    <source>
        <dbReference type="EMBL" id="EGF27318.1"/>
    </source>
</evidence>
<dbReference type="Proteomes" id="UP000006222">
    <property type="component" value="Unassembled WGS sequence"/>
</dbReference>